<protein>
    <submittedName>
        <fullName evidence="3">Uncharacterized conserved protein</fullName>
    </submittedName>
</protein>
<evidence type="ECO:0000256" key="1">
    <source>
        <dbReference type="ARBA" id="ARBA00007576"/>
    </source>
</evidence>
<evidence type="ECO:0000313" key="3">
    <source>
        <dbReference type="EMBL" id="SUT92103.1"/>
    </source>
</evidence>
<comment type="similarity">
    <text evidence="1">Belongs to the UPF0339 family. Duplicated subfamily.</text>
</comment>
<dbReference type="AlphaFoldDB" id="A0A380TW05"/>
<name>A0A380TW05_ACTLI</name>
<proteinExistence type="inferred from homology"/>
<keyword evidence="4" id="KW-1185">Reference proteome</keyword>
<feature type="domain" description="DUF1508" evidence="2">
    <location>
        <begin position="8"/>
        <end position="56"/>
    </location>
</feature>
<dbReference type="Gene3D" id="3.30.160.160">
    <property type="entry name" value="YegP-like"/>
    <property type="match status" value="1"/>
</dbReference>
<dbReference type="Proteomes" id="UP000254253">
    <property type="component" value="Unassembled WGS sequence"/>
</dbReference>
<dbReference type="Pfam" id="PF07411">
    <property type="entry name" value="DUF1508"/>
    <property type="match status" value="1"/>
</dbReference>
<dbReference type="EMBL" id="UFRN01000002">
    <property type="protein sequence ID" value="SUT92103.1"/>
    <property type="molecule type" value="Genomic_DNA"/>
</dbReference>
<evidence type="ECO:0000313" key="4">
    <source>
        <dbReference type="Proteomes" id="UP000254253"/>
    </source>
</evidence>
<reference evidence="3 4" key="1">
    <citation type="submission" date="2018-06" db="EMBL/GenBank/DDBJ databases">
        <authorList>
            <consortium name="Pathogen Informatics"/>
            <person name="Doyle S."/>
        </authorList>
    </citation>
    <scope>NUCLEOTIDE SEQUENCE [LARGE SCALE GENOMIC DNA]</scope>
    <source>
        <strain evidence="3 4">NCTC4191</strain>
    </source>
</reference>
<dbReference type="InterPro" id="IPR010879">
    <property type="entry name" value="DUF1508"/>
</dbReference>
<dbReference type="SUPFAM" id="SSF160113">
    <property type="entry name" value="YegP-like"/>
    <property type="match status" value="1"/>
</dbReference>
<gene>
    <name evidence="3" type="ORF">NCTC4191_00728</name>
</gene>
<organism evidence="3 4">
    <name type="scientific">Actinobacillus lignieresii</name>
    <dbReference type="NCBI Taxonomy" id="720"/>
    <lineage>
        <taxon>Bacteria</taxon>
        <taxon>Pseudomonadati</taxon>
        <taxon>Pseudomonadota</taxon>
        <taxon>Gammaproteobacteria</taxon>
        <taxon>Pasteurellales</taxon>
        <taxon>Pasteurellaceae</taxon>
        <taxon>Actinobacillus</taxon>
    </lineage>
</organism>
<accession>A0A380TW05</accession>
<sequence length="78" mass="8867">MYFEIYKDAKGEFRWRLKSGNHQTIATGGEGYATKQNCQKGIEAVKKVTVETEVKDLTKKHNEKSPVISQGFFLGQKD</sequence>
<dbReference type="InterPro" id="IPR036913">
    <property type="entry name" value="YegP-like_sf"/>
</dbReference>
<evidence type="ECO:0000259" key="2">
    <source>
        <dbReference type="Pfam" id="PF07411"/>
    </source>
</evidence>